<dbReference type="AlphaFoldDB" id="T1HDB3"/>
<sequence>MPDGVISITGAIQWPPRSPDLTPMDYFFWGYWKNKKTVAGHGGDESCVGQRTQVAAAADAGAQILKKKKCKKNITFHLNVPYWGLKKWVVSLQPSKWDESIGEVKDLAQTCDRLNSQVKRLQSCMQEVLRCVSPTCQTLVTSTQTDIVAVHTPQTEVANTIEDGEVVCRLVHTQSRPSSLALGPAQQAAPQQQQVPQLSSYADSLVDGVIKDTVPMSVPEES</sequence>
<dbReference type="EnsemblMetazoa" id="RPRC002030-RA">
    <property type="protein sequence ID" value="RPRC002030-PA"/>
    <property type="gene ID" value="RPRC002030"/>
</dbReference>
<accession>T1HDB3</accession>
<dbReference type="Gene3D" id="3.30.420.10">
    <property type="entry name" value="Ribonuclease H-like superfamily/Ribonuclease H"/>
    <property type="match status" value="1"/>
</dbReference>
<dbReference type="Proteomes" id="UP000015103">
    <property type="component" value="Unassembled WGS sequence"/>
</dbReference>
<dbReference type="EMBL" id="ACPB03004386">
    <property type="status" value="NOT_ANNOTATED_CDS"/>
    <property type="molecule type" value="Genomic_DNA"/>
</dbReference>
<keyword evidence="2" id="KW-1185">Reference proteome</keyword>
<dbReference type="HOGENOM" id="CLU_1246728_0_0_1"/>
<dbReference type="STRING" id="13249.T1HDB3"/>
<dbReference type="InterPro" id="IPR036397">
    <property type="entry name" value="RNaseH_sf"/>
</dbReference>
<dbReference type="VEuPathDB" id="VectorBase:RPRC002030"/>
<evidence type="ECO:0000313" key="1">
    <source>
        <dbReference type="EnsemblMetazoa" id="RPRC002030-PA"/>
    </source>
</evidence>
<dbReference type="InParanoid" id="T1HDB3"/>
<protein>
    <submittedName>
        <fullName evidence="1">Uncharacterized protein</fullName>
    </submittedName>
</protein>
<evidence type="ECO:0000313" key="2">
    <source>
        <dbReference type="Proteomes" id="UP000015103"/>
    </source>
</evidence>
<organism evidence="1 2">
    <name type="scientific">Rhodnius prolixus</name>
    <name type="common">Triatomid bug</name>
    <dbReference type="NCBI Taxonomy" id="13249"/>
    <lineage>
        <taxon>Eukaryota</taxon>
        <taxon>Metazoa</taxon>
        <taxon>Ecdysozoa</taxon>
        <taxon>Arthropoda</taxon>
        <taxon>Hexapoda</taxon>
        <taxon>Insecta</taxon>
        <taxon>Pterygota</taxon>
        <taxon>Neoptera</taxon>
        <taxon>Paraneoptera</taxon>
        <taxon>Hemiptera</taxon>
        <taxon>Heteroptera</taxon>
        <taxon>Panheteroptera</taxon>
        <taxon>Cimicomorpha</taxon>
        <taxon>Reduviidae</taxon>
        <taxon>Triatominae</taxon>
        <taxon>Rhodnius</taxon>
    </lineage>
</organism>
<reference evidence="1" key="1">
    <citation type="submission" date="2015-05" db="UniProtKB">
        <authorList>
            <consortium name="EnsemblMetazoa"/>
        </authorList>
    </citation>
    <scope>IDENTIFICATION</scope>
</reference>
<dbReference type="GO" id="GO:0003676">
    <property type="term" value="F:nucleic acid binding"/>
    <property type="evidence" value="ECO:0007669"/>
    <property type="project" value="InterPro"/>
</dbReference>
<proteinExistence type="predicted"/>
<name>T1HDB3_RHOPR</name>